<evidence type="ECO:0000313" key="1">
    <source>
        <dbReference type="EMBL" id="ACS55112.1"/>
    </source>
</evidence>
<sequence length="82" mass="9118">MTLEVLEALKGSVQQGPLSFSWTRSGLADQWTGLNDVIVALKRSDPDNGEGYEVMRGCRVQGIYRTDGYRESVIEIIARSAR</sequence>
<organism evidence="1 2">
    <name type="scientific">Rhizobium leguminosarum bv. trifolii (strain WSM1325)</name>
    <dbReference type="NCBI Taxonomy" id="395491"/>
    <lineage>
        <taxon>Bacteria</taxon>
        <taxon>Pseudomonadati</taxon>
        <taxon>Pseudomonadota</taxon>
        <taxon>Alphaproteobacteria</taxon>
        <taxon>Hyphomicrobiales</taxon>
        <taxon>Rhizobiaceae</taxon>
        <taxon>Rhizobium/Agrobacterium group</taxon>
        <taxon>Rhizobium</taxon>
    </lineage>
</organism>
<dbReference type="EMBL" id="CP001622">
    <property type="protein sequence ID" value="ACS55112.1"/>
    <property type="molecule type" value="Genomic_DNA"/>
</dbReference>
<dbReference type="KEGG" id="rlg:Rleg_0813"/>
<evidence type="ECO:0000313" key="2">
    <source>
        <dbReference type="Proteomes" id="UP000002256"/>
    </source>
</evidence>
<reference evidence="1 2" key="1">
    <citation type="journal article" date="2010" name="Stand. Genomic Sci.">
        <title>Complete genome sequence of Rhizobium leguminosarum bv. trifolii strain WSM1325, an effective microsymbiont of annual Mediterranean clovers.</title>
        <authorList>
            <person name="Reeve W."/>
            <person name="O'Hara G."/>
            <person name="Chain P."/>
            <person name="Ardley J."/>
            <person name="Brau L."/>
            <person name="Nandesena K."/>
            <person name="Tiwari R."/>
            <person name="Copeland A."/>
            <person name="Nolan M."/>
            <person name="Han C."/>
            <person name="Brettin T."/>
            <person name="Land M."/>
            <person name="Ovchinikova G."/>
            <person name="Ivanova N."/>
            <person name="Mavromatis K."/>
            <person name="Markowitz V."/>
            <person name="Kyrpides N."/>
            <person name="Melino V."/>
            <person name="Denton M."/>
            <person name="Yates R."/>
            <person name="Howieson J."/>
        </authorList>
    </citation>
    <scope>NUCLEOTIDE SEQUENCE [LARGE SCALE GENOMIC DNA]</scope>
    <source>
        <strain evidence="1 2">WSM1325</strain>
    </source>
</reference>
<dbReference type="Proteomes" id="UP000002256">
    <property type="component" value="Chromosome"/>
</dbReference>
<proteinExistence type="predicted"/>
<name>C6ARG2_RHILS</name>
<protein>
    <submittedName>
        <fullName evidence="1">Uncharacterized protein</fullName>
    </submittedName>
</protein>
<gene>
    <name evidence="1" type="ordered locus">Rleg_0813</name>
</gene>
<dbReference type="AlphaFoldDB" id="C6ARG2"/>
<accession>C6ARG2</accession>
<dbReference type="HOGENOM" id="CLU_2555917_0_0_5"/>